<name>A0A1M5K9Q1_9FLAO</name>
<organism evidence="3 4">
    <name type="scientific">Chryseobacterium vrystaatense</name>
    <dbReference type="NCBI Taxonomy" id="307480"/>
    <lineage>
        <taxon>Bacteria</taxon>
        <taxon>Pseudomonadati</taxon>
        <taxon>Bacteroidota</taxon>
        <taxon>Flavobacteriia</taxon>
        <taxon>Flavobacteriales</taxon>
        <taxon>Weeksellaceae</taxon>
        <taxon>Chryseobacterium group</taxon>
        <taxon>Chryseobacterium</taxon>
    </lineage>
</organism>
<keyword evidence="1" id="KW-0812">Transmembrane</keyword>
<evidence type="ECO:0000256" key="1">
    <source>
        <dbReference type="SAM" id="Phobius"/>
    </source>
</evidence>
<dbReference type="InterPro" id="IPR050640">
    <property type="entry name" value="Bact_2-comp_sensor_kinase"/>
</dbReference>
<protein>
    <recommendedName>
        <fullName evidence="2">Signal transduction histidine kinase internal region domain-containing protein</fullName>
    </recommendedName>
</protein>
<evidence type="ECO:0000259" key="2">
    <source>
        <dbReference type="Pfam" id="PF06580"/>
    </source>
</evidence>
<dbReference type="PANTHER" id="PTHR34220:SF7">
    <property type="entry name" value="SENSOR HISTIDINE KINASE YPDA"/>
    <property type="match status" value="1"/>
</dbReference>
<dbReference type="Pfam" id="PF06580">
    <property type="entry name" value="His_kinase"/>
    <property type="match status" value="1"/>
</dbReference>
<gene>
    <name evidence="3" type="ORF">SAMN02787073_4307</name>
</gene>
<evidence type="ECO:0000313" key="3">
    <source>
        <dbReference type="EMBL" id="SHG49556.1"/>
    </source>
</evidence>
<feature type="transmembrane region" description="Helical" evidence="1">
    <location>
        <begin position="52"/>
        <end position="78"/>
    </location>
</feature>
<sequence length="352" mass="41207">MIGLFLYHLNRISMRNILNEIQQSKYFLLFVFLFGYAQSIQIRLLVRKKLDWYIFTPEAAVLSFISAGILFFVMYLFIKHWQKSDTFSTGEALKIFSISMLVYLSVMKILGLCISLAFDTFERNFNQETLILSTLSEIMDTFIYGSFFLAFYYYKKNKKKQKQIEEYNQAFSETKINQLKSQLNPHFLFNNLNVLDQLIEEDKYKASDFLNEFAEIYRYVLQVSDKSLISIDEEISFAKKYFGLMQHKYGNAYLLEIQNQSIEGNIIPLTLQLLLENAIQHNLGTEKNPVLIRIYADQTLLVSNNTIVKRKTKSTSGRALKNLKQQYALLANKQFEIIHTENEFSVTLPIIP</sequence>
<dbReference type="AlphaFoldDB" id="A0A1M5K9Q1"/>
<dbReference type="PANTHER" id="PTHR34220">
    <property type="entry name" value="SENSOR HISTIDINE KINASE YPDA"/>
    <property type="match status" value="1"/>
</dbReference>
<dbReference type="GO" id="GO:0000155">
    <property type="term" value="F:phosphorelay sensor kinase activity"/>
    <property type="evidence" value="ECO:0007669"/>
    <property type="project" value="InterPro"/>
</dbReference>
<proteinExistence type="predicted"/>
<feature type="transmembrane region" description="Helical" evidence="1">
    <location>
        <begin position="130"/>
        <end position="154"/>
    </location>
</feature>
<feature type="transmembrane region" description="Helical" evidence="1">
    <location>
        <begin position="26"/>
        <end position="46"/>
    </location>
</feature>
<reference evidence="4" key="1">
    <citation type="submission" date="2016-11" db="EMBL/GenBank/DDBJ databases">
        <authorList>
            <person name="Varghese N."/>
            <person name="Submissions S."/>
        </authorList>
    </citation>
    <scope>NUCLEOTIDE SEQUENCE [LARGE SCALE GENOMIC DNA]</scope>
    <source>
        <strain evidence="4">YR203</strain>
    </source>
</reference>
<feature type="transmembrane region" description="Helical" evidence="1">
    <location>
        <begin position="98"/>
        <end position="118"/>
    </location>
</feature>
<keyword evidence="1" id="KW-0472">Membrane</keyword>
<dbReference type="EMBL" id="FQVE01000006">
    <property type="protein sequence ID" value="SHG49556.1"/>
    <property type="molecule type" value="Genomic_DNA"/>
</dbReference>
<dbReference type="InterPro" id="IPR010559">
    <property type="entry name" value="Sig_transdc_His_kin_internal"/>
</dbReference>
<dbReference type="Proteomes" id="UP000184108">
    <property type="component" value="Unassembled WGS sequence"/>
</dbReference>
<keyword evidence="1" id="KW-1133">Transmembrane helix</keyword>
<evidence type="ECO:0000313" key="4">
    <source>
        <dbReference type="Proteomes" id="UP000184108"/>
    </source>
</evidence>
<feature type="domain" description="Signal transduction histidine kinase internal region" evidence="2">
    <location>
        <begin position="175"/>
        <end position="251"/>
    </location>
</feature>
<dbReference type="GO" id="GO:0016020">
    <property type="term" value="C:membrane"/>
    <property type="evidence" value="ECO:0007669"/>
    <property type="project" value="InterPro"/>
</dbReference>
<accession>A0A1M5K9Q1</accession>